<dbReference type="InterPro" id="IPR005243">
    <property type="entry name" value="THIRX-like_proc"/>
</dbReference>
<sequence>MKIEILGTGCAKCRALEEVAKQAVAKIGGFHSIEKVEDIMKIMEYGVVSTPSLVIDGVVKSSGKLLSVDEVIKLIQEADKK</sequence>
<dbReference type="Gene3D" id="3.40.30.10">
    <property type="entry name" value="Glutaredoxin"/>
    <property type="match status" value="1"/>
</dbReference>
<dbReference type="PANTHER" id="PTHR36450:SF1">
    <property type="entry name" value="THIOREDOXIN"/>
    <property type="match status" value="1"/>
</dbReference>
<protein>
    <submittedName>
        <fullName evidence="2">Redox-active disulfide protein 2</fullName>
    </submittedName>
</protein>
<dbReference type="PANTHER" id="PTHR36450">
    <property type="entry name" value="THIOREDOXIN"/>
    <property type="match status" value="1"/>
</dbReference>
<dbReference type="AlphaFoldDB" id="A0A1W1BII4"/>
<dbReference type="EMBL" id="FPHB01000022">
    <property type="protein sequence ID" value="SFV53337.1"/>
    <property type="molecule type" value="Genomic_DNA"/>
</dbReference>
<organism evidence="2">
    <name type="scientific">hydrothermal vent metagenome</name>
    <dbReference type="NCBI Taxonomy" id="652676"/>
    <lineage>
        <taxon>unclassified sequences</taxon>
        <taxon>metagenomes</taxon>
        <taxon>ecological metagenomes</taxon>
    </lineage>
</organism>
<dbReference type="InterPro" id="IPR012336">
    <property type="entry name" value="Thioredoxin-like_fold"/>
</dbReference>
<evidence type="ECO:0000313" key="2">
    <source>
        <dbReference type="EMBL" id="SFV53337.1"/>
    </source>
</evidence>
<evidence type="ECO:0000313" key="3">
    <source>
        <dbReference type="EMBL" id="SFV75227.1"/>
    </source>
</evidence>
<dbReference type="InterPro" id="IPR036249">
    <property type="entry name" value="Thioredoxin-like_sf"/>
</dbReference>
<name>A0A1W1BII4_9ZZZZ</name>
<dbReference type="NCBIfam" id="TIGR00412">
    <property type="entry name" value="redox_disulf_2"/>
    <property type="match status" value="1"/>
</dbReference>
<dbReference type="PIRSF" id="PIRSF037031">
    <property type="entry name" value="Redox_disulphide_2"/>
    <property type="match status" value="1"/>
</dbReference>
<feature type="domain" description="Thioredoxin-like fold" evidence="1">
    <location>
        <begin position="1"/>
        <end position="76"/>
    </location>
</feature>
<accession>A0A1W1BII4</accession>
<gene>
    <name evidence="3" type="ORF">MNB_SM-3-274</name>
    <name evidence="2" type="ORF">MNB_SM-7-907</name>
</gene>
<proteinExistence type="predicted"/>
<dbReference type="SUPFAM" id="SSF52833">
    <property type="entry name" value="Thioredoxin-like"/>
    <property type="match status" value="1"/>
</dbReference>
<dbReference type="Pfam" id="PF13192">
    <property type="entry name" value="Thioredoxin_3"/>
    <property type="match status" value="1"/>
</dbReference>
<evidence type="ECO:0000259" key="1">
    <source>
        <dbReference type="Pfam" id="PF13192"/>
    </source>
</evidence>
<reference evidence="2" key="1">
    <citation type="submission" date="2016-10" db="EMBL/GenBank/DDBJ databases">
        <authorList>
            <person name="de Groot N.N."/>
        </authorList>
    </citation>
    <scope>NUCLEOTIDE SEQUENCE</scope>
</reference>
<dbReference type="EMBL" id="FPHP01000022">
    <property type="protein sequence ID" value="SFV75227.1"/>
    <property type="molecule type" value="Genomic_DNA"/>
</dbReference>